<dbReference type="InterPro" id="IPR009057">
    <property type="entry name" value="Homeodomain-like_sf"/>
</dbReference>
<keyword evidence="4" id="KW-0804">Transcription</keyword>
<dbReference type="CDD" id="cd00167">
    <property type="entry name" value="SANT"/>
    <property type="match status" value="1"/>
</dbReference>
<feature type="region of interest" description="Disordered" evidence="6">
    <location>
        <begin position="53"/>
        <end position="97"/>
    </location>
</feature>
<organism evidence="10 11">
    <name type="scientific">Platanthera zijinensis</name>
    <dbReference type="NCBI Taxonomy" id="2320716"/>
    <lineage>
        <taxon>Eukaryota</taxon>
        <taxon>Viridiplantae</taxon>
        <taxon>Streptophyta</taxon>
        <taxon>Embryophyta</taxon>
        <taxon>Tracheophyta</taxon>
        <taxon>Spermatophyta</taxon>
        <taxon>Magnoliopsida</taxon>
        <taxon>Liliopsida</taxon>
        <taxon>Asparagales</taxon>
        <taxon>Orchidaceae</taxon>
        <taxon>Orchidoideae</taxon>
        <taxon>Orchideae</taxon>
        <taxon>Orchidinae</taxon>
        <taxon>Platanthera</taxon>
    </lineage>
</organism>
<evidence type="ECO:0000256" key="1">
    <source>
        <dbReference type="ARBA" id="ARBA00004123"/>
    </source>
</evidence>
<feature type="compositionally biased region" description="Basic and acidic residues" evidence="6">
    <location>
        <begin position="68"/>
        <end position="82"/>
    </location>
</feature>
<dbReference type="Proteomes" id="UP001418222">
    <property type="component" value="Unassembled WGS sequence"/>
</dbReference>
<evidence type="ECO:0008006" key="12">
    <source>
        <dbReference type="Google" id="ProtNLM"/>
    </source>
</evidence>
<dbReference type="AlphaFoldDB" id="A0AAP0AVX6"/>
<comment type="subcellular location">
    <subcellularLocation>
        <location evidence="1">Nucleus</location>
    </subcellularLocation>
</comment>
<evidence type="ECO:0000259" key="8">
    <source>
        <dbReference type="PROSITE" id="PS51293"/>
    </source>
</evidence>
<evidence type="ECO:0000259" key="7">
    <source>
        <dbReference type="PROSITE" id="PS50090"/>
    </source>
</evidence>
<dbReference type="GO" id="GO:0005634">
    <property type="term" value="C:nucleus"/>
    <property type="evidence" value="ECO:0007669"/>
    <property type="project" value="UniProtKB-SubCell"/>
</dbReference>
<dbReference type="SMART" id="SM00717">
    <property type="entry name" value="SANT"/>
    <property type="match status" value="1"/>
</dbReference>
<feature type="domain" description="HTH myb-type" evidence="9">
    <location>
        <begin position="89"/>
        <end position="143"/>
    </location>
</feature>
<accession>A0AAP0AVX6</accession>
<dbReference type="GO" id="GO:0009723">
    <property type="term" value="P:response to ethylene"/>
    <property type="evidence" value="ECO:0007669"/>
    <property type="project" value="TreeGrafter"/>
</dbReference>
<evidence type="ECO:0000256" key="2">
    <source>
        <dbReference type="ARBA" id="ARBA00023015"/>
    </source>
</evidence>
<dbReference type="GO" id="GO:0009739">
    <property type="term" value="P:response to gibberellin"/>
    <property type="evidence" value="ECO:0007669"/>
    <property type="project" value="TreeGrafter"/>
</dbReference>
<reference evidence="10 11" key="1">
    <citation type="journal article" date="2022" name="Nat. Plants">
        <title>Genomes of leafy and leafless Platanthera orchids illuminate the evolution of mycoheterotrophy.</title>
        <authorList>
            <person name="Li M.H."/>
            <person name="Liu K.W."/>
            <person name="Li Z."/>
            <person name="Lu H.C."/>
            <person name="Ye Q.L."/>
            <person name="Zhang D."/>
            <person name="Wang J.Y."/>
            <person name="Li Y.F."/>
            <person name="Zhong Z.M."/>
            <person name="Liu X."/>
            <person name="Yu X."/>
            <person name="Liu D.K."/>
            <person name="Tu X.D."/>
            <person name="Liu B."/>
            <person name="Hao Y."/>
            <person name="Liao X.Y."/>
            <person name="Jiang Y.T."/>
            <person name="Sun W.H."/>
            <person name="Chen J."/>
            <person name="Chen Y.Q."/>
            <person name="Ai Y."/>
            <person name="Zhai J.W."/>
            <person name="Wu S.S."/>
            <person name="Zhou Z."/>
            <person name="Hsiao Y.Y."/>
            <person name="Wu W.L."/>
            <person name="Chen Y.Y."/>
            <person name="Lin Y.F."/>
            <person name="Hsu J.L."/>
            <person name="Li C.Y."/>
            <person name="Wang Z.W."/>
            <person name="Zhao X."/>
            <person name="Zhong W.Y."/>
            <person name="Ma X.K."/>
            <person name="Ma L."/>
            <person name="Huang J."/>
            <person name="Chen G.Z."/>
            <person name="Huang M.Z."/>
            <person name="Huang L."/>
            <person name="Peng D.H."/>
            <person name="Luo Y.B."/>
            <person name="Zou S.Q."/>
            <person name="Chen S.P."/>
            <person name="Lan S."/>
            <person name="Tsai W.C."/>
            <person name="Van de Peer Y."/>
            <person name="Liu Z.J."/>
        </authorList>
    </citation>
    <scope>NUCLEOTIDE SEQUENCE [LARGE SCALE GENOMIC DNA]</scope>
    <source>
        <strain evidence="10">Lor287</strain>
    </source>
</reference>
<dbReference type="PROSITE" id="PS51293">
    <property type="entry name" value="SANT"/>
    <property type="match status" value="1"/>
</dbReference>
<evidence type="ECO:0000256" key="6">
    <source>
        <dbReference type="SAM" id="MobiDB-lite"/>
    </source>
</evidence>
<dbReference type="InterPro" id="IPR052245">
    <property type="entry name" value="Plant_Stress_Dev_TF"/>
</dbReference>
<dbReference type="EMBL" id="JBBWWQ010000020">
    <property type="protein sequence ID" value="KAK8916775.1"/>
    <property type="molecule type" value="Genomic_DNA"/>
</dbReference>
<evidence type="ECO:0000259" key="9">
    <source>
        <dbReference type="PROSITE" id="PS51294"/>
    </source>
</evidence>
<dbReference type="InterPro" id="IPR017884">
    <property type="entry name" value="SANT_dom"/>
</dbReference>
<protein>
    <recommendedName>
        <fullName evidence="12">MYB transcription factor</fullName>
    </recommendedName>
</protein>
<evidence type="ECO:0000256" key="3">
    <source>
        <dbReference type="ARBA" id="ARBA00023125"/>
    </source>
</evidence>
<dbReference type="Pfam" id="PF00249">
    <property type="entry name" value="Myb_DNA-binding"/>
    <property type="match status" value="1"/>
</dbReference>
<feature type="domain" description="SANT" evidence="8">
    <location>
        <begin position="90"/>
        <end position="143"/>
    </location>
</feature>
<proteinExistence type="predicted"/>
<dbReference type="SUPFAM" id="SSF46689">
    <property type="entry name" value="Homeodomain-like"/>
    <property type="match status" value="1"/>
</dbReference>
<dbReference type="InterPro" id="IPR001005">
    <property type="entry name" value="SANT/Myb"/>
</dbReference>
<dbReference type="PANTHER" id="PTHR44191:SF61">
    <property type="entry name" value="OS08G0151000 PROTEIN"/>
    <property type="match status" value="1"/>
</dbReference>
<dbReference type="PROSITE" id="PS51294">
    <property type="entry name" value="HTH_MYB"/>
    <property type="match status" value="1"/>
</dbReference>
<dbReference type="NCBIfam" id="TIGR01557">
    <property type="entry name" value="myb_SHAQKYF"/>
    <property type="match status" value="1"/>
</dbReference>
<evidence type="ECO:0000256" key="4">
    <source>
        <dbReference type="ARBA" id="ARBA00023163"/>
    </source>
</evidence>
<comment type="caution">
    <text evidence="10">The sequence shown here is derived from an EMBL/GenBank/DDBJ whole genome shotgun (WGS) entry which is preliminary data.</text>
</comment>
<dbReference type="InterPro" id="IPR006447">
    <property type="entry name" value="Myb_dom_plants"/>
</dbReference>
<dbReference type="GO" id="GO:0003677">
    <property type="term" value="F:DNA binding"/>
    <property type="evidence" value="ECO:0007669"/>
    <property type="project" value="UniProtKB-KW"/>
</dbReference>
<evidence type="ECO:0000313" key="11">
    <source>
        <dbReference type="Proteomes" id="UP001418222"/>
    </source>
</evidence>
<keyword evidence="2" id="KW-0805">Transcription regulation</keyword>
<feature type="region of interest" description="Disordered" evidence="6">
    <location>
        <begin position="29"/>
        <end position="48"/>
    </location>
</feature>
<dbReference type="PANTHER" id="PTHR44191">
    <property type="entry name" value="TRANSCRIPTION FACTOR KUA1"/>
    <property type="match status" value="1"/>
</dbReference>
<gene>
    <name evidence="10" type="ORF">KSP39_PZI022689</name>
</gene>
<sequence>MDGRTEGGRGLKLFGFRIVDAERSWNQQLAGDSKDEAVKKTMPKSASMVDLAACSGPAAAEEEEGDGEDHGCLSDGGLERSSSKGAQGKKRGVPWTEEEHQTFLTGLEKLGKGDWRGISRGFVMTRTPTQVASHAQKYFLRKNNPGKKKRRSSLFDAVIPNRLSSSSTVENGDLELTIAPPQPHGGLASFTSGIIRVV</sequence>
<name>A0AAP0AVX6_9ASPA</name>
<evidence type="ECO:0000313" key="10">
    <source>
        <dbReference type="EMBL" id="KAK8916775.1"/>
    </source>
</evidence>
<dbReference type="FunFam" id="1.10.10.60:FF:000009">
    <property type="entry name" value="transcription factor MYB1R1"/>
    <property type="match status" value="1"/>
</dbReference>
<evidence type="ECO:0000256" key="5">
    <source>
        <dbReference type="ARBA" id="ARBA00023242"/>
    </source>
</evidence>
<feature type="domain" description="Myb-like" evidence="7">
    <location>
        <begin position="87"/>
        <end position="139"/>
    </location>
</feature>
<dbReference type="Gene3D" id="1.10.10.60">
    <property type="entry name" value="Homeodomain-like"/>
    <property type="match status" value="1"/>
</dbReference>
<keyword evidence="11" id="KW-1185">Reference proteome</keyword>
<keyword evidence="5" id="KW-0539">Nucleus</keyword>
<dbReference type="GO" id="GO:0006355">
    <property type="term" value="P:regulation of DNA-templated transcription"/>
    <property type="evidence" value="ECO:0007669"/>
    <property type="project" value="UniProtKB-ARBA"/>
</dbReference>
<dbReference type="GO" id="GO:0009744">
    <property type="term" value="P:response to sucrose"/>
    <property type="evidence" value="ECO:0007669"/>
    <property type="project" value="UniProtKB-ARBA"/>
</dbReference>
<dbReference type="InterPro" id="IPR017930">
    <property type="entry name" value="Myb_dom"/>
</dbReference>
<keyword evidence="3" id="KW-0238">DNA-binding</keyword>
<dbReference type="PROSITE" id="PS50090">
    <property type="entry name" value="MYB_LIKE"/>
    <property type="match status" value="1"/>
</dbReference>